<dbReference type="InterPro" id="IPR000008">
    <property type="entry name" value="C2_dom"/>
</dbReference>
<dbReference type="InterPro" id="IPR035892">
    <property type="entry name" value="C2_domain_sf"/>
</dbReference>
<dbReference type="AlphaFoldDB" id="A0A0N4ZMP4"/>
<dbReference type="PANTHER" id="PTHR13076">
    <property type="entry name" value="COILED-COIL AND C2 DOMAIN-CONTAINING PROTEIN 1-LIKE"/>
    <property type="match status" value="1"/>
</dbReference>
<dbReference type="InterPro" id="IPR006608">
    <property type="entry name" value="CC2D1A/B_DM14"/>
</dbReference>
<dbReference type="InterPro" id="IPR039725">
    <property type="entry name" value="CC2D1A/B"/>
</dbReference>
<dbReference type="SMART" id="SM00239">
    <property type="entry name" value="C2"/>
    <property type="match status" value="1"/>
</dbReference>
<keyword evidence="4" id="KW-1185">Reference proteome</keyword>
<evidence type="ECO:0000313" key="4">
    <source>
        <dbReference type="Proteomes" id="UP000038045"/>
    </source>
</evidence>
<dbReference type="GO" id="GO:0001227">
    <property type="term" value="F:DNA-binding transcription repressor activity, RNA polymerase II-specific"/>
    <property type="evidence" value="ECO:0007669"/>
    <property type="project" value="InterPro"/>
</dbReference>
<feature type="domain" description="C2" evidence="3">
    <location>
        <begin position="554"/>
        <end position="686"/>
    </location>
</feature>
<protein>
    <submittedName>
        <fullName evidence="5">C2 domain-containing protein</fullName>
    </submittedName>
</protein>
<proteinExistence type="inferred from homology"/>
<evidence type="ECO:0000256" key="2">
    <source>
        <dbReference type="SAM" id="MobiDB-lite"/>
    </source>
</evidence>
<organism evidence="4 5">
    <name type="scientific">Parastrongyloides trichosuri</name>
    <name type="common">Possum-specific nematode worm</name>
    <dbReference type="NCBI Taxonomy" id="131310"/>
    <lineage>
        <taxon>Eukaryota</taxon>
        <taxon>Metazoa</taxon>
        <taxon>Ecdysozoa</taxon>
        <taxon>Nematoda</taxon>
        <taxon>Chromadorea</taxon>
        <taxon>Rhabditida</taxon>
        <taxon>Tylenchina</taxon>
        <taxon>Panagrolaimomorpha</taxon>
        <taxon>Strongyloidoidea</taxon>
        <taxon>Strongyloididae</taxon>
        <taxon>Parastrongyloides</taxon>
    </lineage>
</organism>
<dbReference type="SUPFAM" id="SSF49562">
    <property type="entry name" value="C2 domain (Calcium/lipid-binding domain, CaLB)"/>
    <property type="match status" value="1"/>
</dbReference>
<evidence type="ECO:0000259" key="3">
    <source>
        <dbReference type="PROSITE" id="PS50004"/>
    </source>
</evidence>
<feature type="region of interest" description="Disordered" evidence="2">
    <location>
        <begin position="362"/>
        <end position="393"/>
    </location>
</feature>
<dbReference type="SMART" id="SM00685">
    <property type="entry name" value="DM14"/>
    <property type="match status" value="4"/>
</dbReference>
<dbReference type="Pfam" id="PF21528">
    <property type="entry name" value="CC2D1A-B_DM14"/>
    <property type="match status" value="1"/>
</dbReference>
<reference evidence="5" key="1">
    <citation type="submission" date="2017-02" db="UniProtKB">
        <authorList>
            <consortium name="WormBaseParasite"/>
        </authorList>
    </citation>
    <scope>IDENTIFICATION</scope>
</reference>
<name>A0A0N4ZMP4_PARTI</name>
<sequence length="726" mass="82414">MNFDISNFETNIYGDVNDDEELLKELKSLGIDENEDSDCEAELARLMKDNINVYDEDALLSELEDKNSKRGCGKRKIQDDDNLEDDEDILNELNEITGDKNVKAPNPINNGNIDNEMMGKLTNAMTYYVKQLDNAKKDGENSKIRRYQRSVDKIKELQQLIQKGKSIDESEIPPLPQGFETHGVANKVRKLDDPPAIPQKPNVMIPNKVSETKEEKLRKVHSLLRQRLAQYMDVAQQAKDAGDKEKTMEYIEFVTNFKNALEAINISNIDDCDINDIPPAPEPFKSKQLTKPKNLVEDLTLRRQFYVEYIKQLTTKGEDRKVRSNQRIVGIFDEAISIAKKGKLPDISSLPCPPGMEPITMNYGSTSQQKVAPPSIQVKQQNSGAPSRPISDISTMSNNISKIDYTKLSKQEAQSYFLRRRLARFKQQAVAAKHENDMEHAKEYLRIVKGIEPMIKASDNGLPADLRKVPTPPQLSIPNSALKCTIVSNEPFFNKIEKTLIKQLAYCLQNLSQVVGQNDAINALVYEELTLETLEDVVFLRQSARANRLPKFHYIDKILPRAQLNLDLDDATLEFTIHSAMNIKPLSGYKDNDLCCYIKYEFPYPHGTHQVGTTSVVNYTNCPEFNEKIILKIGRSARAYQRIVARSKLKLEIYHKAGFLRSDKLVGNVDVPLAELEHFATVAMKLPILEGRRKTDGIIEVAFRQSKAIGTPKMDSVKEKWLLLIK</sequence>
<dbReference type="STRING" id="131310.A0A0N4ZMP4"/>
<dbReference type="WBParaSite" id="PTRK_0000981100.1">
    <property type="protein sequence ID" value="PTRK_0000981100.1"/>
    <property type="gene ID" value="PTRK_0000981100"/>
</dbReference>
<evidence type="ECO:0000256" key="1">
    <source>
        <dbReference type="ARBA" id="ARBA00010672"/>
    </source>
</evidence>
<comment type="similarity">
    <text evidence="1">Belongs to the CC2D1 family.</text>
</comment>
<accession>A0A0N4ZMP4</accession>
<dbReference type="PROSITE" id="PS50004">
    <property type="entry name" value="C2"/>
    <property type="match status" value="1"/>
</dbReference>
<evidence type="ECO:0000313" key="5">
    <source>
        <dbReference type="WBParaSite" id="PTRK_0000981100.1"/>
    </source>
</evidence>
<dbReference type="Gene3D" id="2.60.40.150">
    <property type="entry name" value="C2 domain"/>
    <property type="match status" value="1"/>
</dbReference>
<dbReference type="Proteomes" id="UP000038045">
    <property type="component" value="Unplaced"/>
</dbReference>
<dbReference type="Pfam" id="PF00168">
    <property type="entry name" value="C2"/>
    <property type="match status" value="1"/>
</dbReference>
<dbReference type="PANTHER" id="PTHR13076:SF9">
    <property type="entry name" value="COILED-COIL AND C2 DOMAIN-CONTAINING PROTEIN 1-LIKE"/>
    <property type="match status" value="1"/>
</dbReference>